<dbReference type="Pfam" id="PF22664">
    <property type="entry name" value="TRI-like_N"/>
    <property type="match status" value="1"/>
</dbReference>
<evidence type="ECO:0000256" key="2">
    <source>
        <dbReference type="SAM" id="MobiDB-lite"/>
    </source>
</evidence>
<feature type="region of interest" description="Disordered" evidence="2">
    <location>
        <begin position="213"/>
        <end position="237"/>
    </location>
</feature>
<keyword evidence="1" id="KW-0808">Transferase</keyword>
<keyword evidence="5" id="KW-1185">Reference proteome</keyword>
<dbReference type="PANTHER" id="PTHR31896">
    <property type="entry name" value="FAMILY REGULATORY PROTEIN, PUTATIVE (AFU_ORTHOLOGUE AFUA_3G14730)-RELATED"/>
    <property type="match status" value="1"/>
</dbReference>
<organism evidence="4 5">
    <name type="scientific">Cryphonectria parasitica (strain ATCC 38755 / EP155)</name>
    <dbReference type="NCBI Taxonomy" id="660469"/>
    <lineage>
        <taxon>Eukaryota</taxon>
        <taxon>Fungi</taxon>
        <taxon>Dikarya</taxon>
        <taxon>Ascomycota</taxon>
        <taxon>Pezizomycotina</taxon>
        <taxon>Sordariomycetes</taxon>
        <taxon>Sordariomycetidae</taxon>
        <taxon>Diaporthales</taxon>
        <taxon>Cryphonectriaceae</taxon>
        <taxon>Cryphonectria-Endothia species complex</taxon>
        <taxon>Cryphonectria</taxon>
    </lineage>
</organism>
<dbReference type="GO" id="GO:0016740">
    <property type="term" value="F:transferase activity"/>
    <property type="evidence" value="ECO:0007669"/>
    <property type="project" value="UniProtKB-KW"/>
</dbReference>
<name>A0A9P4XWM6_CRYP1</name>
<dbReference type="RefSeq" id="XP_040773242.1">
    <property type="nucleotide sequence ID" value="XM_040924283.1"/>
</dbReference>
<dbReference type="InterPro" id="IPR023213">
    <property type="entry name" value="CAT-like_dom_sf"/>
</dbReference>
<dbReference type="InterPro" id="IPR054710">
    <property type="entry name" value="Tri101-like_N"/>
</dbReference>
<feature type="compositionally biased region" description="Low complexity" evidence="2">
    <location>
        <begin position="295"/>
        <end position="310"/>
    </location>
</feature>
<dbReference type="InterPro" id="IPR051283">
    <property type="entry name" value="Sec_Metabolite_Acyltrans"/>
</dbReference>
<reference evidence="4" key="1">
    <citation type="journal article" date="2020" name="Phytopathology">
        <title>Genome sequence of the chestnut blight fungus Cryphonectria parasitica EP155: A fundamental resource for an archetypical invasive plant pathogen.</title>
        <authorList>
            <person name="Crouch J.A."/>
            <person name="Dawe A."/>
            <person name="Aerts A."/>
            <person name="Barry K."/>
            <person name="Churchill A.C.L."/>
            <person name="Grimwood J."/>
            <person name="Hillman B."/>
            <person name="Milgroom M.G."/>
            <person name="Pangilinan J."/>
            <person name="Smith M."/>
            <person name="Salamov A."/>
            <person name="Schmutz J."/>
            <person name="Yadav J."/>
            <person name="Grigoriev I.V."/>
            <person name="Nuss D."/>
        </authorList>
    </citation>
    <scope>NUCLEOTIDE SEQUENCE</scope>
    <source>
        <strain evidence="4">EP155</strain>
    </source>
</reference>
<dbReference type="Gene3D" id="3.30.559.10">
    <property type="entry name" value="Chloramphenicol acetyltransferase-like domain"/>
    <property type="match status" value="2"/>
</dbReference>
<evidence type="ECO:0000313" key="4">
    <source>
        <dbReference type="EMBL" id="KAF3762263.1"/>
    </source>
</evidence>
<dbReference type="AlphaFoldDB" id="A0A9P4XWM6"/>
<accession>A0A9P4XWM6</accession>
<protein>
    <recommendedName>
        <fullName evidence="3">Trichothecene 3-O-acetyltransferase-like N-terminal domain-containing protein</fullName>
    </recommendedName>
</protein>
<sequence length="477" mass="53373">MSNTSASQLLDDFPLDLLGQQERINRLYTPITFCFPLPDETESTRAEIIETLEDGLSRLARAFPWTAGEVVACESGKFKIRARSSPWTVPPLVIKDFSGDNNDDDDNNVASVLPSWDELQQAGFPFSMLDEDVIAPCKTMVEDDDGAVERPVLRLQANFIRGGLLLTVCGQHGAMDVAGQAQVIALLAKAMRGEVFSRQEIQDGNMIRRGHIPLPEEKEEEDEYTTGPDTGGETQQTPPLTWAYIAFEKSELLERVKRPALKETTWTTFVSKDDALTAFFWQAISRAREPRLQRQHQQQQEEGGATTTTTLTRNVDVRKHFGLPPTYPGLFVTFTSHTAPISELVHSRSLSSVALELRAALDTESLRQNLRDQAASIVQDPEAAARKATAQRARPDLDVRLSSWAKERLYEVDFGVFLGKPGAVRRPRFERGAREGLVYFMPRGMDGEMVVGVCLREEDMERLKGSARIASFARWID</sequence>
<feature type="domain" description="Trichothecene 3-O-acetyltransferase-like N-terminal" evidence="3">
    <location>
        <begin position="27"/>
        <end position="190"/>
    </location>
</feature>
<dbReference type="PANTHER" id="PTHR31896:SF64">
    <property type="entry name" value="TRICHOTHECENE 3-O-ACETYLTRANSFERASE"/>
    <property type="match status" value="1"/>
</dbReference>
<dbReference type="GeneID" id="63841412"/>
<gene>
    <name evidence="4" type="ORF">M406DRAFT_45677</name>
</gene>
<dbReference type="EMBL" id="MU032350">
    <property type="protein sequence ID" value="KAF3762263.1"/>
    <property type="molecule type" value="Genomic_DNA"/>
</dbReference>
<evidence type="ECO:0000256" key="1">
    <source>
        <dbReference type="ARBA" id="ARBA00022679"/>
    </source>
</evidence>
<proteinExistence type="predicted"/>
<feature type="region of interest" description="Disordered" evidence="2">
    <location>
        <begin position="290"/>
        <end position="310"/>
    </location>
</feature>
<dbReference type="Proteomes" id="UP000803844">
    <property type="component" value="Unassembled WGS sequence"/>
</dbReference>
<dbReference type="OrthoDB" id="1862401at2759"/>
<comment type="caution">
    <text evidence="4">The sequence shown here is derived from an EMBL/GenBank/DDBJ whole genome shotgun (WGS) entry which is preliminary data.</text>
</comment>
<evidence type="ECO:0000259" key="3">
    <source>
        <dbReference type="Pfam" id="PF22664"/>
    </source>
</evidence>
<evidence type="ECO:0000313" key="5">
    <source>
        <dbReference type="Proteomes" id="UP000803844"/>
    </source>
</evidence>